<name>A0A1Y2GIQ9_9FUNG</name>
<dbReference type="SUPFAM" id="SSF51430">
    <property type="entry name" value="NAD(P)-linked oxidoreductase"/>
    <property type="match status" value="1"/>
</dbReference>
<evidence type="ECO:0000259" key="2">
    <source>
        <dbReference type="Pfam" id="PF00248"/>
    </source>
</evidence>
<dbReference type="InterPro" id="IPR050523">
    <property type="entry name" value="AKR_Detox_Biosynth"/>
</dbReference>
<dbReference type="STRING" id="64571.A0A1Y2GIQ9"/>
<dbReference type="GO" id="GO:0016491">
    <property type="term" value="F:oxidoreductase activity"/>
    <property type="evidence" value="ECO:0007669"/>
    <property type="project" value="UniProtKB-KW"/>
</dbReference>
<reference evidence="3 4" key="1">
    <citation type="submission" date="2016-07" db="EMBL/GenBank/DDBJ databases">
        <title>Pervasive Adenine N6-methylation of Active Genes in Fungi.</title>
        <authorList>
            <consortium name="DOE Joint Genome Institute"/>
            <person name="Mondo S.J."/>
            <person name="Dannebaum R.O."/>
            <person name="Kuo R.C."/>
            <person name="Labutti K."/>
            <person name="Haridas S."/>
            <person name="Kuo A."/>
            <person name="Salamov A."/>
            <person name="Ahrendt S.R."/>
            <person name="Lipzen A."/>
            <person name="Sullivan W."/>
            <person name="Andreopoulos W.B."/>
            <person name="Clum A."/>
            <person name="Lindquist E."/>
            <person name="Daum C."/>
            <person name="Ramamoorthy G.K."/>
            <person name="Gryganskyi A."/>
            <person name="Culley D."/>
            <person name="Magnuson J.K."/>
            <person name="James T.Y."/>
            <person name="O'Malley M.A."/>
            <person name="Stajich J.E."/>
            <person name="Spatafora J.W."/>
            <person name="Visel A."/>
            <person name="Grigoriev I.V."/>
        </authorList>
    </citation>
    <scope>NUCLEOTIDE SEQUENCE [LARGE SCALE GENOMIC DNA]</scope>
    <source>
        <strain evidence="3 4">NRRL 3116</strain>
    </source>
</reference>
<comment type="caution">
    <text evidence="3">The sequence shown here is derived from an EMBL/GenBank/DDBJ whole genome shotgun (WGS) entry which is preliminary data.</text>
</comment>
<dbReference type="FunFam" id="3.20.20.100:FF:000004">
    <property type="entry name" value="Oxidoreductase, aldo/keto reductase"/>
    <property type="match status" value="1"/>
</dbReference>
<gene>
    <name evidence="3" type="ORF">BCR41DRAFT_338175</name>
</gene>
<dbReference type="InterPro" id="IPR023210">
    <property type="entry name" value="NADP_OxRdtase_dom"/>
</dbReference>
<dbReference type="OrthoDB" id="37537at2759"/>
<feature type="domain" description="NADP-dependent oxidoreductase" evidence="2">
    <location>
        <begin position="32"/>
        <end position="342"/>
    </location>
</feature>
<dbReference type="Pfam" id="PF00248">
    <property type="entry name" value="Aldo_ket_red"/>
    <property type="match status" value="1"/>
</dbReference>
<dbReference type="EMBL" id="MCFF01000026">
    <property type="protein sequence ID" value="ORZ12031.1"/>
    <property type="molecule type" value="Genomic_DNA"/>
</dbReference>
<evidence type="ECO:0000313" key="4">
    <source>
        <dbReference type="Proteomes" id="UP000193648"/>
    </source>
</evidence>
<dbReference type="Gene3D" id="3.20.20.100">
    <property type="entry name" value="NADP-dependent oxidoreductase domain"/>
    <property type="match status" value="1"/>
</dbReference>
<dbReference type="PANTHER" id="PTHR43364:SF4">
    <property type="entry name" value="NAD(P)-LINKED OXIDOREDUCTASE SUPERFAMILY PROTEIN"/>
    <property type="match status" value="1"/>
</dbReference>
<accession>A0A1Y2GIQ9</accession>
<dbReference type="GeneID" id="33563948"/>
<dbReference type="AlphaFoldDB" id="A0A1Y2GIQ9"/>
<dbReference type="GO" id="GO:0005829">
    <property type="term" value="C:cytosol"/>
    <property type="evidence" value="ECO:0007669"/>
    <property type="project" value="UniProtKB-ARBA"/>
</dbReference>
<proteinExistence type="predicted"/>
<protein>
    <submittedName>
        <fullName evidence="3">Aldo/keto reductase</fullName>
    </submittedName>
</protein>
<evidence type="ECO:0000256" key="1">
    <source>
        <dbReference type="ARBA" id="ARBA00023002"/>
    </source>
</evidence>
<dbReference type="RefSeq" id="XP_021879896.1">
    <property type="nucleotide sequence ID" value="XM_022022104.1"/>
</dbReference>
<dbReference type="PANTHER" id="PTHR43364">
    <property type="entry name" value="NADH-SPECIFIC METHYLGLYOXAL REDUCTASE-RELATED"/>
    <property type="match status" value="1"/>
</dbReference>
<keyword evidence="4" id="KW-1185">Reference proteome</keyword>
<evidence type="ECO:0000313" key="3">
    <source>
        <dbReference type="EMBL" id="ORZ12031.1"/>
    </source>
</evidence>
<dbReference type="InParanoid" id="A0A1Y2GIQ9"/>
<dbReference type="Proteomes" id="UP000193648">
    <property type="component" value="Unassembled WGS sequence"/>
</dbReference>
<dbReference type="CDD" id="cd19080">
    <property type="entry name" value="AKR_AKR9A_9B"/>
    <property type="match status" value="1"/>
</dbReference>
<organism evidence="3 4">
    <name type="scientific">Lobosporangium transversale</name>
    <dbReference type="NCBI Taxonomy" id="64571"/>
    <lineage>
        <taxon>Eukaryota</taxon>
        <taxon>Fungi</taxon>
        <taxon>Fungi incertae sedis</taxon>
        <taxon>Mucoromycota</taxon>
        <taxon>Mortierellomycotina</taxon>
        <taxon>Mortierellomycetes</taxon>
        <taxon>Mortierellales</taxon>
        <taxon>Mortierellaceae</taxon>
        <taxon>Lobosporangium</taxon>
    </lineage>
</organism>
<keyword evidence="1" id="KW-0560">Oxidoreductase</keyword>
<sequence>MKDTSDNSSIDQTLIALDSYVLLGKSGLRVSPLALGTLTFGEEWVNVGYGNNKEACRKIFDTYYERGGNFFDTANTYTNGDSERFLGEYISSKRSGCVVATKYTINAASNETLAGRYSHPNANAGGNHRKNLVETLDGSLKRMGVGYVDILYVHLWEYRIPIYEVMRALDDVVRAGKALYVAVSDTPSWVVSSANTMADLRGLTPFIGFQTRYNLLNRSLESDIQPMCADMGIGIIPWSVLAEGFLTGKHSREQKNKDSKRKGQVDSHFKHDRNWRILDEVKAIAQECNRTPAQVAMNWILQKPGITSPLIGARTLEQLEDNLNALEFTLKPSQMARLDSVSNPKEWPFPQDIARNLDKYIGLGVDVEMPRQFQALCNLRTSNI</sequence>
<dbReference type="InterPro" id="IPR036812">
    <property type="entry name" value="NAD(P)_OxRdtase_dom_sf"/>
</dbReference>